<keyword evidence="3 7" id="KW-0808">Transferase</keyword>
<dbReference type="Pfam" id="PF00132">
    <property type="entry name" value="Hexapep"/>
    <property type="match status" value="2"/>
</dbReference>
<evidence type="ECO:0000313" key="9">
    <source>
        <dbReference type="EMBL" id="EKF19529.1"/>
    </source>
</evidence>
<comment type="caution">
    <text evidence="9">The sequence shown here is derived from an EMBL/GenBank/DDBJ whole genome shotgun (WGS) entry which is preliminary data.</text>
</comment>
<evidence type="ECO:0000259" key="8">
    <source>
        <dbReference type="Pfam" id="PF04613"/>
    </source>
</evidence>
<dbReference type="STRING" id="391937.NA2_06532"/>
<evidence type="ECO:0000313" key="10">
    <source>
        <dbReference type="Proteomes" id="UP000006786"/>
    </source>
</evidence>
<reference evidence="9 10" key="1">
    <citation type="journal article" date="2012" name="J. Bacteriol.">
        <title>Genome Sequence of Nitratireductor pacificus Type Strain pht-3B.</title>
        <authorList>
            <person name="Lai Q."/>
            <person name="Li G."/>
            <person name="Shao Z."/>
        </authorList>
    </citation>
    <scope>NUCLEOTIDE SEQUENCE [LARGE SCALE GENOMIC DNA]</scope>
    <source>
        <strain evidence="10">pht-3B</strain>
    </source>
</reference>
<feature type="domain" description="UDP-3-O-[3-hydroxymyristoyl] glucosamine N-acyltransferase non-repeat region" evidence="8">
    <location>
        <begin position="33"/>
        <end position="102"/>
    </location>
</feature>
<dbReference type="PATRIC" id="fig|391937.3.peg.1343"/>
<sequence>MKDPDFFAPARRFQAGEIASLTGASLVDPAHSDIVIDNVAAASEGRAGTLVFIDGKRHSSVLRSTKASAVLCPPELADQAPAGVATLVTAKPQAAFAVIARLLFPTAMRPGVLTGETGRSAQASIAADAVIEDGVIVEPGAVIGAGAMIGRNTVIAPNAVIGALTRIGRDSYVGPGASLQCAMIGDRVIIHAGVSIGQDGFGYLPGPKGLEKIPQIGRVVIQDDVEIGANTTVDRGALTDTVIGEGAKIDNLVQIAHNVRIGRGCVIAGHCGLSGSVTLGDFVMLGGRVGIADHITIGTGAQLAASSGVMNDVPAGERWAGSPAQPMRDAFRELATLRSLADRKRRKRDGDE</sequence>
<dbReference type="EMBL" id="AMRM01000006">
    <property type="protein sequence ID" value="EKF19529.1"/>
    <property type="molecule type" value="Genomic_DNA"/>
</dbReference>
<evidence type="ECO:0000256" key="3">
    <source>
        <dbReference type="ARBA" id="ARBA00022679"/>
    </source>
</evidence>
<name>K2LP74_9HYPH</name>
<comment type="function">
    <text evidence="7">Catalyzes the N-acylation of UDP-3-O-acylglucosamine using 3-hydroxyacyl-ACP as the acyl donor. Is involved in the biosynthesis of lipid A, a phosphorylated glycolipid that anchors the lipopolysaccharide to the outer membrane of the cell.</text>
</comment>
<proteinExistence type="inferred from homology"/>
<dbReference type="CDD" id="cd03352">
    <property type="entry name" value="LbH_LpxD"/>
    <property type="match status" value="1"/>
</dbReference>
<dbReference type="GO" id="GO:0016020">
    <property type="term" value="C:membrane"/>
    <property type="evidence" value="ECO:0007669"/>
    <property type="project" value="GOC"/>
</dbReference>
<keyword evidence="10" id="KW-1185">Reference proteome</keyword>
<dbReference type="Pfam" id="PF04613">
    <property type="entry name" value="LpxD"/>
    <property type="match status" value="1"/>
</dbReference>
<evidence type="ECO:0000256" key="1">
    <source>
        <dbReference type="ARBA" id="ARBA00022516"/>
    </source>
</evidence>
<dbReference type="NCBIfam" id="TIGR01853">
    <property type="entry name" value="lipid_A_lpxD"/>
    <property type="match status" value="1"/>
</dbReference>
<dbReference type="UniPathway" id="UPA00973"/>
<organism evidence="9 10">
    <name type="scientific">Nitratireductor pacificus pht-3B</name>
    <dbReference type="NCBI Taxonomy" id="391937"/>
    <lineage>
        <taxon>Bacteria</taxon>
        <taxon>Pseudomonadati</taxon>
        <taxon>Pseudomonadota</taxon>
        <taxon>Alphaproteobacteria</taxon>
        <taxon>Hyphomicrobiales</taxon>
        <taxon>Phyllobacteriaceae</taxon>
        <taxon>Nitratireductor</taxon>
    </lineage>
</organism>
<dbReference type="AlphaFoldDB" id="K2LP74"/>
<dbReference type="InterPro" id="IPR007691">
    <property type="entry name" value="LpxD"/>
</dbReference>
<keyword evidence="5 7" id="KW-0443">Lipid metabolism</keyword>
<protein>
    <recommendedName>
        <fullName evidence="7">UDP-3-O-acylglucosamine N-acyltransferase</fullName>
        <ecNumber evidence="7">2.3.1.191</ecNumber>
    </recommendedName>
</protein>
<dbReference type="InterPro" id="IPR001451">
    <property type="entry name" value="Hexapep"/>
</dbReference>
<dbReference type="PANTHER" id="PTHR43378:SF2">
    <property type="entry name" value="UDP-3-O-ACYLGLUCOSAMINE N-ACYLTRANSFERASE 1, MITOCHONDRIAL-RELATED"/>
    <property type="match status" value="1"/>
</dbReference>
<comment type="similarity">
    <text evidence="7">Belongs to the transferase hexapeptide repeat family. LpxD subfamily.</text>
</comment>
<keyword evidence="4 7" id="KW-0677">Repeat</keyword>
<dbReference type="Gene3D" id="3.40.1390.10">
    <property type="entry name" value="MurE/MurF, N-terminal domain"/>
    <property type="match status" value="1"/>
</dbReference>
<dbReference type="HAMAP" id="MF_00523">
    <property type="entry name" value="LpxD"/>
    <property type="match status" value="1"/>
</dbReference>
<comment type="pathway">
    <text evidence="7">Bacterial outer membrane biogenesis; LPS lipid A biosynthesis.</text>
</comment>
<evidence type="ECO:0000256" key="7">
    <source>
        <dbReference type="HAMAP-Rule" id="MF_00523"/>
    </source>
</evidence>
<dbReference type="EC" id="2.3.1.191" evidence="7"/>
<evidence type="ECO:0000256" key="4">
    <source>
        <dbReference type="ARBA" id="ARBA00022737"/>
    </source>
</evidence>
<evidence type="ECO:0000256" key="2">
    <source>
        <dbReference type="ARBA" id="ARBA00022556"/>
    </source>
</evidence>
<dbReference type="GO" id="GO:0016410">
    <property type="term" value="F:N-acyltransferase activity"/>
    <property type="evidence" value="ECO:0007669"/>
    <property type="project" value="InterPro"/>
</dbReference>
<dbReference type="GO" id="GO:0009245">
    <property type="term" value="P:lipid A biosynthetic process"/>
    <property type="evidence" value="ECO:0007669"/>
    <property type="project" value="UniProtKB-UniRule"/>
</dbReference>
<dbReference type="InterPro" id="IPR020573">
    <property type="entry name" value="UDP_GlcNAc_AcTrfase_non-rep"/>
</dbReference>
<dbReference type="InterPro" id="IPR011004">
    <property type="entry name" value="Trimer_LpxA-like_sf"/>
</dbReference>
<dbReference type="InterPro" id="IPR018357">
    <property type="entry name" value="Hexapep_transf_CS"/>
</dbReference>
<keyword evidence="6 7" id="KW-0012">Acyltransferase</keyword>
<comment type="subunit">
    <text evidence="7">Homotrimer.</text>
</comment>
<gene>
    <name evidence="7 9" type="primary">lpxD</name>
    <name evidence="9" type="ORF">NA2_06532</name>
</gene>
<dbReference type="GO" id="GO:0103118">
    <property type="term" value="F:UDP-3-O-[(3R)-3-hydroxyacyl]-glucosamine N-acyltransferase activity"/>
    <property type="evidence" value="ECO:0007669"/>
    <property type="project" value="UniProtKB-EC"/>
</dbReference>
<keyword evidence="2 7" id="KW-0441">Lipid A biosynthesis</keyword>
<keyword evidence="1 7" id="KW-0444">Lipid biosynthesis</keyword>
<accession>K2LP74</accession>
<dbReference type="RefSeq" id="WP_008595595.1">
    <property type="nucleotide sequence ID" value="NZ_AMRM01000006.1"/>
</dbReference>
<dbReference type="PANTHER" id="PTHR43378">
    <property type="entry name" value="UDP-3-O-ACYLGLUCOSAMINE N-ACYLTRANSFERASE"/>
    <property type="match status" value="1"/>
</dbReference>
<dbReference type="Gene3D" id="2.160.10.10">
    <property type="entry name" value="Hexapeptide repeat proteins"/>
    <property type="match status" value="1"/>
</dbReference>
<dbReference type="Proteomes" id="UP000006786">
    <property type="component" value="Unassembled WGS sequence"/>
</dbReference>
<dbReference type="eggNOG" id="COG1044">
    <property type="taxonomic scope" value="Bacteria"/>
</dbReference>
<evidence type="ECO:0000256" key="5">
    <source>
        <dbReference type="ARBA" id="ARBA00023098"/>
    </source>
</evidence>
<comment type="catalytic activity">
    <reaction evidence="7">
        <text>a UDP-3-O-[(3R)-3-hydroxyacyl]-alpha-D-glucosamine + a (3R)-hydroxyacyl-[ACP] = a UDP-2-N,3-O-bis[(3R)-3-hydroxyacyl]-alpha-D-glucosamine + holo-[ACP] + H(+)</text>
        <dbReference type="Rhea" id="RHEA:53836"/>
        <dbReference type="Rhea" id="RHEA-COMP:9685"/>
        <dbReference type="Rhea" id="RHEA-COMP:9945"/>
        <dbReference type="ChEBI" id="CHEBI:15378"/>
        <dbReference type="ChEBI" id="CHEBI:64479"/>
        <dbReference type="ChEBI" id="CHEBI:78827"/>
        <dbReference type="ChEBI" id="CHEBI:137740"/>
        <dbReference type="ChEBI" id="CHEBI:137748"/>
        <dbReference type="EC" id="2.3.1.191"/>
    </reaction>
</comment>
<dbReference type="PROSITE" id="PS00101">
    <property type="entry name" value="HEXAPEP_TRANSFERASES"/>
    <property type="match status" value="1"/>
</dbReference>
<dbReference type="NCBIfam" id="NF002060">
    <property type="entry name" value="PRK00892.1"/>
    <property type="match status" value="1"/>
</dbReference>
<feature type="active site" description="Proton acceptor" evidence="7">
    <location>
        <position position="257"/>
    </location>
</feature>
<dbReference type="OrthoDB" id="9784739at2"/>
<dbReference type="SUPFAM" id="SSF51161">
    <property type="entry name" value="Trimeric LpxA-like enzymes"/>
    <property type="match status" value="1"/>
</dbReference>
<evidence type="ECO:0000256" key="6">
    <source>
        <dbReference type="ARBA" id="ARBA00023315"/>
    </source>
</evidence>